<evidence type="ECO:0000313" key="2">
    <source>
        <dbReference type="EMBL" id="PKH44311.1"/>
    </source>
</evidence>
<dbReference type="Proteomes" id="UP000199113">
    <property type="component" value="Unassembled WGS sequence"/>
</dbReference>
<dbReference type="Pfam" id="PF22322">
    <property type="entry name" value="DUF6973"/>
    <property type="match status" value="1"/>
</dbReference>
<proteinExistence type="predicted"/>
<dbReference type="EMBL" id="FOKC01000002">
    <property type="protein sequence ID" value="SFA99515.1"/>
    <property type="molecule type" value="Genomic_DNA"/>
</dbReference>
<evidence type="ECO:0000313" key="3">
    <source>
        <dbReference type="EMBL" id="SFA99515.1"/>
    </source>
</evidence>
<dbReference type="OrthoDB" id="6458461at2"/>
<sequence length="149" mass="15630">MALGTLLDQALHSATVVPRLSAAAVRAGLGPAGTVEVLRISEAALRTAASEGRGVVGRTNALRHFMWQAVLTARFGLDAARSLAAAQEAGTPSRKDSAVDEHNNAAGQQYGAAHAAELQMGSPSEVMTLLVPVALEKWDSDELVWIRPH</sequence>
<dbReference type="STRING" id="748909.SAMN05192575_102358"/>
<dbReference type="InterPro" id="IPR054246">
    <property type="entry name" value="DUF6973"/>
</dbReference>
<name>A0A1I0XEQ8_9ACTN</name>
<reference evidence="3" key="1">
    <citation type="submission" date="2016-10" db="EMBL/GenBank/DDBJ databases">
        <authorList>
            <person name="de Groot N.N."/>
        </authorList>
    </citation>
    <scope>NUCLEOTIDE SEQUENCE [LARGE SCALE GENOMIC DNA]</scope>
    <source>
        <strain evidence="3">CGMCC 1.10697</strain>
    </source>
</reference>
<reference evidence="2 5" key="2">
    <citation type="submission" date="2017-12" db="EMBL/GenBank/DDBJ databases">
        <title>Pharmacopeia of the Arctic Ocean.</title>
        <authorList>
            <person name="Collins E."/>
            <person name="Ducluzeau A.-L."/>
        </authorList>
    </citation>
    <scope>NUCLEOTIDE SEQUENCE [LARGE SCALE GENOMIC DNA]</scope>
    <source>
        <strain evidence="2 5">DSM 23325</strain>
    </source>
</reference>
<accession>A0A1I0XEQ8</accession>
<evidence type="ECO:0000313" key="4">
    <source>
        <dbReference type="Proteomes" id="UP000199113"/>
    </source>
</evidence>
<evidence type="ECO:0000259" key="1">
    <source>
        <dbReference type="Pfam" id="PF22322"/>
    </source>
</evidence>
<dbReference type="AlphaFoldDB" id="A0A1I0XEQ8"/>
<dbReference type="EMBL" id="PJBV01000010">
    <property type="protein sequence ID" value="PKH44311.1"/>
    <property type="molecule type" value="Genomic_DNA"/>
</dbReference>
<organism evidence="3 4">
    <name type="scientific">Nocardioides alpinus</name>
    <dbReference type="NCBI Taxonomy" id="748909"/>
    <lineage>
        <taxon>Bacteria</taxon>
        <taxon>Bacillati</taxon>
        <taxon>Actinomycetota</taxon>
        <taxon>Actinomycetes</taxon>
        <taxon>Propionibacteriales</taxon>
        <taxon>Nocardioidaceae</taxon>
        <taxon>Nocardioides</taxon>
    </lineage>
</organism>
<gene>
    <name evidence="2" type="ORF">CXG46_01805</name>
    <name evidence="3" type="ORF">SAMN05192575_102358</name>
</gene>
<keyword evidence="5" id="KW-1185">Reference proteome</keyword>
<protein>
    <recommendedName>
        <fullName evidence="1">DUF6973 domain-containing protein</fullName>
    </recommendedName>
</protein>
<evidence type="ECO:0000313" key="5">
    <source>
        <dbReference type="Proteomes" id="UP000233565"/>
    </source>
</evidence>
<dbReference type="Proteomes" id="UP000233565">
    <property type="component" value="Unassembled WGS sequence"/>
</dbReference>
<dbReference type="RefSeq" id="WP_091196447.1">
    <property type="nucleotide sequence ID" value="NZ_FOKC01000002.1"/>
</dbReference>
<feature type="domain" description="DUF6973" evidence="1">
    <location>
        <begin position="34"/>
        <end position="116"/>
    </location>
</feature>